<dbReference type="Pfam" id="PF00957">
    <property type="entry name" value="Synaptobrevin"/>
    <property type="match status" value="1"/>
</dbReference>
<dbReference type="PROSITE" id="PS50892">
    <property type="entry name" value="V_SNARE"/>
    <property type="match status" value="1"/>
</dbReference>
<dbReference type="Gene3D" id="3.30.450.50">
    <property type="entry name" value="Longin domain"/>
    <property type="match status" value="1"/>
</dbReference>
<dbReference type="HOGENOM" id="CLU_1272613_0_0_1"/>
<dbReference type="PANTHER" id="PTHR45806:SF1">
    <property type="entry name" value="SYNAPTOBREVIN HOMOLOG YKT6"/>
    <property type="match status" value="1"/>
</dbReference>
<evidence type="ECO:0000313" key="3">
    <source>
        <dbReference type="EMBL" id="EHY64917.1"/>
    </source>
</evidence>
<protein>
    <recommendedName>
        <fullName evidence="2">V-SNARE coiled-coil homology domain-containing protein</fullName>
    </recommendedName>
</protein>
<feature type="domain" description="V-SNARE coiled-coil homology" evidence="2">
    <location>
        <begin position="160"/>
        <end position="216"/>
    </location>
</feature>
<gene>
    <name evidence="3" type="ORF">NERG_01973</name>
</gene>
<dbReference type="EMBL" id="JH604637">
    <property type="protein sequence ID" value="EHY64917.1"/>
    <property type="molecule type" value="Genomic_DNA"/>
</dbReference>
<dbReference type="Gene3D" id="1.20.5.110">
    <property type="match status" value="1"/>
</dbReference>
<dbReference type="GO" id="GO:0005794">
    <property type="term" value="C:Golgi apparatus"/>
    <property type="evidence" value="ECO:0007669"/>
    <property type="project" value="TreeGrafter"/>
</dbReference>
<dbReference type="GO" id="GO:0006888">
    <property type="term" value="P:endoplasmic reticulum to Golgi vesicle-mediated transport"/>
    <property type="evidence" value="ECO:0007669"/>
    <property type="project" value="TreeGrafter"/>
</dbReference>
<evidence type="ECO:0000256" key="1">
    <source>
        <dbReference type="PROSITE-ProRule" id="PRU00290"/>
    </source>
</evidence>
<evidence type="ECO:0000259" key="2">
    <source>
        <dbReference type="PROSITE" id="PS50892"/>
    </source>
</evidence>
<sequence>MSDKKACLFSIILFSKEGEKVSLFLEEYSLGSFSFFKRTPFQEMIRFISNRIVQNIETDRSQEFVHKMEEGDSYKFFVRERRKYIFVISSLLEYPIPTLCLLIDDIAKCIQDANMAYPAGDSEALFPEEKKVKIKEEKAKLKSFVKQQIKEYQNYEEKDVMLQIQNELDDVHNLLSKTVESAIGRGQKLHDLINSAEQLSFQTKSLYRLSKKQNQKCCGIM</sequence>
<keyword evidence="1" id="KW-0175">Coiled coil</keyword>
<dbReference type="Proteomes" id="UP000005622">
    <property type="component" value="Unassembled WGS sequence"/>
</dbReference>
<accession>H8ZEF2</accession>
<dbReference type="InterPro" id="IPR042855">
    <property type="entry name" value="V_SNARE_CC"/>
</dbReference>
<dbReference type="SUPFAM" id="SSF58038">
    <property type="entry name" value="SNARE fusion complex"/>
    <property type="match status" value="1"/>
</dbReference>
<reference evidence="3" key="1">
    <citation type="submission" date="2011-03" db="EMBL/GenBank/DDBJ databases">
        <title>The Genome Sequence of Nematocida sp1 strain ERTm2.</title>
        <authorList>
            <consortium name="The Broad Institute Genome Sequencing Platform"/>
            <consortium name="The Broad Institute Genome Sequencing Center for Infectious Disease"/>
            <person name="Cuomo C."/>
            <person name="Troemel E."/>
            <person name="Young S.K."/>
            <person name="Zeng Q."/>
            <person name="Gargeya S."/>
            <person name="Fitzgerald M."/>
            <person name="Haas B."/>
            <person name="Abouelleil A."/>
            <person name="Alvarado L."/>
            <person name="Arachchi H.M."/>
            <person name="Berlin A."/>
            <person name="Brown A."/>
            <person name="Chapman S.B."/>
            <person name="Chen Z."/>
            <person name="Dunbar C."/>
            <person name="Freedman E."/>
            <person name="Gearin G."/>
            <person name="Gellesch M."/>
            <person name="Goldberg J."/>
            <person name="Griggs A."/>
            <person name="Gujja S."/>
            <person name="Heilman E.R."/>
            <person name="Heiman D."/>
            <person name="Howarth C."/>
            <person name="Larson L."/>
            <person name="Lui A."/>
            <person name="MacDonald P.J.P."/>
            <person name="Mehta T."/>
            <person name="Montmayeur A."/>
            <person name="Murphy C."/>
            <person name="Neiman D."/>
            <person name="Pearson M."/>
            <person name="Priest M."/>
            <person name="Roberts A."/>
            <person name="Saif S."/>
            <person name="Shea T."/>
            <person name="Shenoy N."/>
            <person name="Sisk P."/>
            <person name="Stolte C."/>
            <person name="Sykes S."/>
            <person name="White J."/>
            <person name="Yandava C."/>
            <person name="Wortman J."/>
            <person name="Nusbaum C."/>
            <person name="Birren B."/>
        </authorList>
    </citation>
    <scope>NUCLEOTIDE SEQUENCE</scope>
    <source>
        <strain evidence="3">ERTm2</strain>
    </source>
</reference>
<dbReference type="GO" id="GO:0005484">
    <property type="term" value="F:SNAP receptor activity"/>
    <property type="evidence" value="ECO:0007669"/>
    <property type="project" value="TreeGrafter"/>
</dbReference>
<dbReference type="AlphaFoldDB" id="H8ZEF2"/>
<name>H8ZEF2_NEMA1</name>
<proteinExistence type="predicted"/>
<dbReference type="STRING" id="944018.H8ZEF2"/>
<organism evidence="3">
    <name type="scientific">Nematocida ausubeli (strain ATCC PRA-371 / ERTm2)</name>
    <name type="common">Nematode killer fungus</name>
    <dbReference type="NCBI Taxonomy" id="1913371"/>
    <lineage>
        <taxon>Eukaryota</taxon>
        <taxon>Fungi</taxon>
        <taxon>Fungi incertae sedis</taxon>
        <taxon>Microsporidia</taxon>
        <taxon>Nematocida</taxon>
    </lineage>
</organism>
<dbReference type="PANTHER" id="PTHR45806">
    <property type="entry name" value="SYNAPTOBREVIN HOMOLOG YKT6"/>
    <property type="match status" value="1"/>
</dbReference>